<evidence type="ECO:0000313" key="1">
    <source>
        <dbReference type="EMBL" id="MBX47730.1"/>
    </source>
</evidence>
<dbReference type="AlphaFoldDB" id="A0A2P2NZ19"/>
<organism evidence="1">
    <name type="scientific">Rhizophora mucronata</name>
    <name type="common">Asiatic mangrove</name>
    <dbReference type="NCBI Taxonomy" id="61149"/>
    <lineage>
        <taxon>Eukaryota</taxon>
        <taxon>Viridiplantae</taxon>
        <taxon>Streptophyta</taxon>
        <taxon>Embryophyta</taxon>
        <taxon>Tracheophyta</taxon>
        <taxon>Spermatophyta</taxon>
        <taxon>Magnoliopsida</taxon>
        <taxon>eudicotyledons</taxon>
        <taxon>Gunneridae</taxon>
        <taxon>Pentapetalae</taxon>
        <taxon>rosids</taxon>
        <taxon>fabids</taxon>
        <taxon>Malpighiales</taxon>
        <taxon>Rhizophoraceae</taxon>
        <taxon>Rhizophora</taxon>
    </lineage>
</organism>
<accession>A0A2P2NZ19</accession>
<proteinExistence type="predicted"/>
<dbReference type="EMBL" id="GGEC01067246">
    <property type="protein sequence ID" value="MBX47730.1"/>
    <property type="molecule type" value="Transcribed_RNA"/>
</dbReference>
<protein>
    <submittedName>
        <fullName evidence="1">Uncharacterized protein</fullName>
    </submittedName>
</protein>
<reference evidence="1" key="1">
    <citation type="submission" date="2018-02" db="EMBL/GenBank/DDBJ databases">
        <title>Rhizophora mucronata_Transcriptome.</title>
        <authorList>
            <person name="Meera S.P."/>
            <person name="Sreeshan A."/>
            <person name="Augustine A."/>
        </authorList>
    </citation>
    <scope>NUCLEOTIDE SEQUENCE</scope>
    <source>
        <tissue evidence="1">Leaf</tissue>
    </source>
</reference>
<name>A0A2P2NZ19_RHIMU</name>
<sequence length="71" mass="8525">MQIERQLNRKNKQERLNMLKARNSGLHGLSILYQTELKTKNSRTSSCRQHKIFLIIKITIRSCWYCFNARN</sequence>